<dbReference type="Pfam" id="PF13361">
    <property type="entry name" value="UvrD_C"/>
    <property type="match status" value="1"/>
</dbReference>
<evidence type="ECO:0000256" key="5">
    <source>
        <dbReference type="ARBA" id="ARBA00022806"/>
    </source>
</evidence>
<dbReference type="Pfam" id="PF12705">
    <property type="entry name" value="PDDEXK_1"/>
    <property type="match status" value="1"/>
</dbReference>
<comment type="catalytic activity">
    <reaction evidence="11">
        <text>Couples ATP hydrolysis with the unwinding of duplex DNA by translocating in the 3'-5' direction.</text>
        <dbReference type="EC" id="5.6.2.4"/>
    </reaction>
</comment>
<evidence type="ECO:0000259" key="17">
    <source>
        <dbReference type="PROSITE" id="PS51217"/>
    </source>
</evidence>
<reference evidence="20 21" key="1">
    <citation type="submission" date="2019-11" db="EMBL/GenBank/DDBJ databases">
        <authorList>
            <person name="Cho J.-C."/>
        </authorList>
    </citation>
    <scope>NUCLEOTIDE SEQUENCE [LARGE SCALE GENOMIC DNA]</scope>
    <source>
        <strain evidence="19 20">JH1073</strain>
        <strain evidence="18 21">JH702</strain>
    </source>
</reference>
<feature type="domain" description="UvrD-like helicase C-terminal" evidence="17">
    <location>
        <begin position="484"/>
        <end position="766"/>
    </location>
</feature>
<keyword evidence="7 14" id="KW-0067">ATP-binding</keyword>
<reference evidence="20" key="3">
    <citation type="submission" date="2023-06" db="EMBL/GenBank/DDBJ databases">
        <title>Pangenomics reveal diversification of enzyme families and niche specialization in globally abundant SAR202 bacteria.</title>
        <authorList>
            <person name="Saw J.H.W."/>
        </authorList>
    </citation>
    <scope>NUCLEOTIDE SEQUENCE [LARGE SCALE GENOMIC DNA]</scope>
    <source>
        <strain evidence="20">JH1073</strain>
    </source>
</reference>
<feature type="binding site" evidence="14">
    <location>
        <begin position="31"/>
        <end position="38"/>
    </location>
    <ligand>
        <name>ATP</name>
        <dbReference type="ChEBI" id="CHEBI:30616"/>
    </ligand>
</feature>
<dbReference type="PROSITE" id="PS51217">
    <property type="entry name" value="UVRD_HELICASE_CTER"/>
    <property type="match status" value="1"/>
</dbReference>
<dbReference type="InterPro" id="IPR027417">
    <property type="entry name" value="P-loop_NTPase"/>
</dbReference>
<dbReference type="Gene3D" id="3.40.50.300">
    <property type="entry name" value="P-loop containing nucleotide triphosphate hydrolases"/>
    <property type="match status" value="4"/>
</dbReference>
<keyword evidence="10" id="KW-0413">Isomerase</keyword>
<evidence type="ECO:0000313" key="18">
    <source>
        <dbReference type="EMBL" id="MDG0867802.1"/>
    </source>
</evidence>
<evidence type="ECO:0000256" key="10">
    <source>
        <dbReference type="ARBA" id="ARBA00023235"/>
    </source>
</evidence>
<dbReference type="InterPro" id="IPR011604">
    <property type="entry name" value="PDDEXK-like_dom_sf"/>
</dbReference>
<dbReference type="GO" id="GO:0003677">
    <property type="term" value="F:DNA binding"/>
    <property type="evidence" value="ECO:0007669"/>
    <property type="project" value="UniProtKB-KW"/>
</dbReference>
<dbReference type="InterPro" id="IPR038726">
    <property type="entry name" value="PDDEXK_AddAB-type"/>
</dbReference>
<dbReference type="Proteomes" id="UP001321249">
    <property type="component" value="Unassembled WGS sequence"/>
</dbReference>
<keyword evidence="4 14" id="KW-0378">Hydrolase</keyword>
<name>A0AAJ5ZH00_9CHLR</name>
<evidence type="ECO:0000256" key="9">
    <source>
        <dbReference type="ARBA" id="ARBA00023204"/>
    </source>
</evidence>
<dbReference type="SUPFAM" id="SSF52980">
    <property type="entry name" value="Restriction endonuclease-like"/>
    <property type="match status" value="1"/>
</dbReference>
<evidence type="ECO:0000313" key="20">
    <source>
        <dbReference type="Proteomes" id="UP001219901"/>
    </source>
</evidence>
<dbReference type="GO" id="GO:0043138">
    <property type="term" value="F:3'-5' DNA helicase activity"/>
    <property type="evidence" value="ECO:0007669"/>
    <property type="project" value="UniProtKB-EC"/>
</dbReference>
<dbReference type="EMBL" id="CP046147">
    <property type="protein sequence ID" value="WFG39836.1"/>
    <property type="molecule type" value="Genomic_DNA"/>
</dbReference>
<dbReference type="InterPro" id="IPR014017">
    <property type="entry name" value="DNA_helicase_UvrD-like_C"/>
</dbReference>
<dbReference type="InterPro" id="IPR011335">
    <property type="entry name" value="Restrct_endonuc-II-like"/>
</dbReference>
<dbReference type="InterPro" id="IPR014016">
    <property type="entry name" value="UvrD-like_ATP-bd"/>
</dbReference>
<evidence type="ECO:0000256" key="2">
    <source>
        <dbReference type="ARBA" id="ARBA00022741"/>
    </source>
</evidence>
<evidence type="ECO:0000256" key="14">
    <source>
        <dbReference type="PROSITE-ProRule" id="PRU00560"/>
    </source>
</evidence>
<dbReference type="Pfam" id="PF00580">
    <property type="entry name" value="UvrD-helicase"/>
    <property type="match status" value="1"/>
</dbReference>
<proteinExistence type="predicted"/>
<keyword evidence="2 14" id="KW-0547">Nucleotide-binding</keyword>
<dbReference type="Gene3D" id="3.90.320.10">
    <property type="match status" value="1"/>
</dbReference>
<dbReference type="GO" id="GO:0004527">
    <property type="term" value="F:exonuclease activity"/>
    <property type="evidence" value="ECO:0007669"/>
    <property type="project" value="UniProtKB-KW"/>
</dbReference>
<sequence>MTNSPYASEPVRDRIVGRADGSLEQTMYAGAGAGTGKTQALVERIANLIMLADVRPENIAAVTFTKAAASELRQRVREELERRQVAASDSGNSIDEIALASALEALDSAFIGTIHSFAQSLLRERPLSVGLPPVFEVYDGVQGDERFDEEWSEWLDEALSDTEFSDAVVNAQRLGLKHPLGDLRDLAAELHANYDLVERIGSLPKPTQTDKPSLVLEAVRSDLQAAYELRSYCTNPDDKLLAHLGSLVPQTLRWIDEALATDSDEECILALTQIAKLKVGGGRKGDWSDLDSGESSIEEVRALLGEAQERLEAGRQSLGESTVVPLVNAVAEMVLGYARKRRAEGLLEFQDLLVLSCELLDEDAEVRRYFQERYTHVLIDEFQDTDPLQLKLAMRLADRNSRSNGKGAPTPGALFIVGDDKQSIYRFRRADLTQLKGLVTSLGAERLSLVKNFRSNPGVLNWVNAIFDPWMNSPEGTAQDPNQAPYVALEPGRGEYLSSDKPRVMIAGGPADGNVEMARESESQDIAKLARSIGAGEWQLPDGADGMRQSSYRDLCVLMPRRTALSFLEDAFFEHKVPYVLEGQAPIFESQTVHELANNLVAIDDPTDQVAIVASMKSLAWGCSDQDLYEWAREGRKFEYARKTYQVDEFEQGSGARRVATALAGLARYHEIRQRISTPYLIEQFVRERRLREVAALANASGDRERLMDLLIEMSRSLQRAGSGSLRDFVRWISRQAEASVRVAEGALANSEVNAVRVMTVHAAKGLEFPIVALMGLQVSASNPKGNSIAKEEHGEPILAVRLGAKQQGLATADYEARATASKEADAAELVRLAYVGATRAREHLVVSVHRSGRDKSTLAAKIGELTAGSNLSTEFAVDDVTDEQISKRNETSAALIETYSMDQRRHWQSELLTAIEDAKYRGYVTPSELADHSMFEAPKPEDNAESTELNASRRGRGGTDVGSAVHGVLQDVDFDDKSNIPDLIHQAAKAYSIPELVDDIAHLVSNVLESPTVSSATGSNSWSEAWVAAEVEDGIEIEGSVDLMVQHEDESITIIDYKTDRVTGPLLEERARGYENQLAGYALVLEKQGMNVRDAVLVFADGSGDGGAKEYVVADLPAAKAAALAKIKNEILQKT</sequence>
<evidence type="ECO:0000256" key="12">
    <source>
        <dbReference type="ARBA" id="ARBA00034808"/>
    </source>
</evidence>
<gene>
    <name evidence="18" type="ORF">GKO46_12055</name>
    <name evidence="19" type="ORF">GKO48_09475</name>
</gene>
<keyword evidence="8" id="KW-0238">DNA-binding</keyword>
<dbReference type="GO" id="GO:0000725">
    <property type="term" value="P:recombinational repair"/>
    <property type="evidence" value="ECO:0007669"/>
    <property type="project" value="TreeGrafter"/>
</dbReference>
<evidence type="ECO:0000313" key="21">
    <source>
        <dbReference type="Proteomes" id="UP001321249"/>
    </source>
</evidence>
<evidence type="ECO:0000256" key="3">
    <source>
        <dbReference type="ARBA" id="ARBA00022763"/>
    </source>
</evidence>
<dbReference type="GO" id="GO:0005829">
    <property type="term" value="C:cytosol"/>
    <property type="evidence" value="ECO:0007669"/>
    <property type="project" value="TreeGrafter"/>
</dbReference>
<evidence type="ECO:0000256" key="1">
    <source>
        <dbReference type="ARBA" id="ARBA00022722"/>
    </source>
</evidence>
<evidence type="ECO:0000256" key="6">
    <source>
        <dbReference type="ARBA" id="ARBA00022839"/>
    </source>
</evidence>
<feature type="domain" description="UvrD-like helicase ATP-binding" evidence="16">
    <location>
        <begin position="10"/>
        <end position="456"/>
    </location>
</feature>
<keyword evidence="1" id="KW-0540">Nuclease</keyword>
<dbReference type="EMBL" id="WMBE01000003">
    <property type="protein sequence ID" value="MDG0867802.1"/>
    <property type="molecule type" value="Genomic_DNA"/>
</dbReference>
<feature type="region of interest" description="Disordered" evidence="15">
    <location>
        <begin position="938"/>
        <end position="962"/>
    </location>
</feature>
<accession>A0AAJ5ZH00</accession>
<keyword evidence="6" id="KW-0269">Exonuclease</keyword>
<evidence type="ECO:0000313" key="19">
    <source>
        <dbReference type="EMBL" id="WFG39836.1"/>
    </source>
</evidence>
<keyword evidence="3" id="KW-0227">DNA damage</keyword>
<evidence type="ECO:0000256" key="7">
    <source>
        <dbReference type="ARBA" id="ARBA00022840"/>
    </source>
</evidence>
<dbReference type="AlphaFoldDB" id="A0AAJ5ZH00"/>
<evidence type="ECO:0000256" key="13">
    <source>
        <dbReference type="ARBA" id="ARBA00048988"/>
    </source>
</evidence>
<dbReference type="PANTHER" id="PTHR11070">
    <property type="entry name" value="UVRD / RECB / PCRA DNA HELICASE FAMILY MEMBER"/>
    <property type="match status" value="1"/>
</dbReference>
<protein>
    <recommendedName>
        <fullName evidence="12">DNA 3'-5' helicase</fullName>
        <ecNumber evidence="12">5.6.2.4</ecNumber>
    </recommendedName>
</protein>
<evidence type="ECO:0000256" key="4">
    <source>
        <dbReference type="ARBA" id="ARBA00022801"/>
    </source>
</evidence>
<dbReference type="PANTHER" id="PTHR11070:SF2">
    <property type="entry name" value="ATP-DEPENDENT DNA HELICASE SRS2"/>
    <property type="match status" value="1"/>
</dbReference>
<dbReference type="EC" id="5.6.2.4" evidence="12"/>
<dbReference type="SUPFAM" id="SSF52540">
    <property type="entry name" value="P-loop containing nucleoside triphosphate hydrolases"/>
    <property type="match status" value="1"/>
</dbReference>
<keyword evidence="20" id="KW-1185">Reference proteome</keyword>
<dbReference type="InterPro" id="IPR000212">
    <property type="entry name" value="DNA_helicase_UvrD/REP"/>
</dbReference>
<dbReference type="RefSeq" id="WP_342826508.1">
    <property type="nucleotide sequence ID" value="NZ_CP046146.1"/>
</dbReference>
<keyword evidence="5 14" id="KW-0347">Helicase</keyword>
<reference evidence="19" key="2">
    <citation type="journal article" date="2023" name="Nat. Commun.">
        <title>Cultivation of marine bacteria of the SAR202 clade.</title>
        <authorList>
            <person name="Lim Y."/>
            <person name="Seo J.H."/>
            <person name="Giovannoni S.J."/>
            <person name="Kang I."/>
            <person name="Cho J.C."/>
        </authorList>
    </citation>
    <scope>NUCLEOTIDE SEQUENCE</scope>
    <source>
        <strain evidence="19">JH1073</strain>
    </source>
</reference>
<evidence type="ECO:0000256" key="11">
    <source>
        <dbReference type="ARBA" id="ARBA00034617"/>
    </source>
</evidence>
<dbReference type="PROSITE" id="PS51198">
    <property type="entry name" value="UVRD_HELICASE_ATP_BIND"/>
    <property type="match status" value="1"/>
</dbReference>
<keyword evidence="9" id="KW-0234">DNA repair</keyword>
<dbReference type="GO" id="GO:0005524">
    <property type="term" value="F:ATP binding"/>
    <property type="evidence" value="ECO:0007669"/>
    <property type="project" value="UniProtKB-UniRule"/>
</dbReference>
<evidence type="ECO:0000256" key="15">
    <source>
        <dbReference type="SAM" id="MobiDB-lite"/>
    </source>
</evidence>
<evidence type="ECO:0000259" key="16">
    <source>
        <dbReference type="PROSITE" id="PS51198"/>
    </source>
</evidence>
<dbReference type="Proteomes" id="UP001219901">
    <property type="component" value="Chromosome"/>
</dbReference>
<organism evidence="19 20">
    <name type="scientific">Candidatus Lucifugimonas marina</name>
    <dbReference type="NCBI Taxonomy" id="3038979"/>
    <lineage>
        <taxon>Bacteria</taxon>
        <taxon>Bacillati</taxon>
        <taxon>Chloroflexota</taxon>
        <taxon>Dehalococcoidia</taxon>
        <taxon>SAR202 cluster</taxon>
        <taxon>Candidatus Lucifugimonadales</taxon>
        <taxon>Candidatus Lucifugimonadaceae</taxon>
        <taxon>Candidatus Lucifugimonas</taxon>
    </lineage>
</organism>
<comment type="catalytic activity">
    <reaction evidence="13">
        <text>ATP + H2O = ADP + phosphate + H(+)</text>
        <dbReference type="Rhea" id="RHEA:13065"/>
        <dbReference type="ChEBI" id="CHEBI:15377"/>
        <dbReference type="ChEBI" id="CHEBI:15378"/>
        <dbReference type="ChEBI" id="CHEBI:30616"/>
        <dbReference type="ChEBI" id="CHEBI:43474"/>
        <dbReference type="ChEBI" id="CHEBI:456216"/>
        <dbReference type="EC" id="5.6.2.4"/>
    </reaction>
</comment>
<evidence type="ECO:0000256" key="8">
    <source>
        <dbReference type="ARBA" id="ARBA00023125"/>
    </source>
</evidence>